<dbReference type="NCBIfam" id="TIGR02532">
    <property type="entry name" value="IV_pilin_GFxxxE"/>
    <property type="match status" value="1"/>
</dbReference>
<dbReference type="RefSeq" id="WP_145262513.1">
    <property type="nucleotide sequence ID" value="NZ_CP036316.1"/>
</dbReference>
<dbReference type="EMBL" id="CP036316">
    <property type="protein sequence ID" value="QDT64933.1"/>
    <property type="molecule type" value="Genomic_DNA"/>
</dbReference>
<dbReference type="Pfam" id="PF07596">
    <property type="entry name" value="SBP_bac_10"/>
    <property type="match status" value="1"/>
</dbReference>
<evidence type="ECO:0000259" key="2">
    <source>
        <dbReference type="Pfam" id="PF07596"/>
    </source>
</evidence>
<name>A0A517T990_9PLAN</name>
<dbReference type="InterPro" id="IPR011453">
    <property type="entry name" value="DUF1559"/>
</dbReference>
<dbReference type="Proteomes" id="UP000319976">
    <property type="component" value="Chromosome"/>
</dbReference>
<dbReference type="Pfam" id="PF07963">
    <property type="entry name" value="N_methyl"/>
    <property type="match status" value="1"/>
</dbReference>
<evidence type="ECO:0000256" key="1">
    <source>
        <dbReference type="SAM" id="Phobius"/>
    </source>
</evidence>
<dbReference type="InterPro" id="IPR045584">
    <property type="entry name" value="Pilin-like"/>
</dbReference>
<sequence length="358" mass="38286">MHRVQDKAFKSGFTLIELLVVIAIIAILIALLLPAVQQAREAARRSECKNKLKQIGLAIHNYHDSHLTFPPGATIAPGMEKRNNGTASNDCVGFSTNSPGAAGVCWTIQILPFLEQAAIYKQIDFDYDFDWVVSGSTNWQEPLRPGSAAIRAAHDDIFENPLPAYQCPSDPSVTNAPISTYWGSMGGDPDGNGTAACGGRAVAVEGILFPGSKIRIRDITDGTSNTFLVGESKYSFTSAGSGTQGGISWASTTMYQTCGANNNGDCNVANNMAAAIDPINSLDLDTEFWSGNPISGNGWPVYINGGNRAYKQFGSWHVGGAQFCMADGSVHFLSENIDLPTYAQKLSVRNDGETVGEF</sequence>
<dbReference type="Gene3D" id="3.30.700.10">
    <property type="entry name" value="Glycoprotein, Type 4 Pilin"/>
    <property type="match status" value="1"/>
</dbReference>
<dbReference type="KEGG" id="chya:V22_21780"/>
<feature type="transmembrane region" description="Helical" evidence="1">
    <location>
        <begin position="12"/>
        <end position="36"/>
    </location>
</feature>
<dbReference type="PANTHER" id="PTHR30093:SF2">
    <property type="entry name" value="TYPE II SECRETION SYSTEM PROTEIN H"/>
    <property type="match status" value="1"/>
</dbReference>
<feature type="domain" description="DUF1559" evidence="2">
    <location>
        <begin position="37"/>
        <end position="339"/>
    </location>
</feature>
<evidence type="ECO:0000313" key="4">
    <source>
        <dbReference type="Proteomes" id="UP000319976"/>
    </source>
</evidence>
<dbReference type="InterPro" id="IPR012902">
    <property type="entry name" value="N_methyl_site"/>
</dbReference>
<keyword evidence="1" id="KW-0472">Membrane</keyword>
<keyword evidence="1" id="KW-0812">Transmembrane</keyword>
<protein>
    <submittedName>
        <fullName evidence="3">Type II secretion system protein G</fullName>
    </submittedName>
</protein>
<dbReference type="NCBIfam" id="TIGR04294">
    <property type="entry name" value="pre_pil_HX9DG"/>
    <property type="match status" value="1"/>
</dbReference>
<proteinExistence type="predicted"/>
<organism evidence="3 4">
    <name type="scientific">Calycomorphotria hydatis</name>
    <dbReference type="NCBI Taxonomy" id="2528027"/>
    <lineage>
        <taxon>Bacteria</taxon>
        <taxon>Pseudomonadati</taxon>
        <taxon>Planctomycetota</taxon>
        <taxon>Planctomycetia</taxon>
        <taxon>Planctomycetales</taxon>
        <taxon>Planctomycetaceae</taxon>
        <taxon>Calycomorphotria</taxon>
    </lineage>
</organism>
<reference evidence="3 4" key="1">
    <citation type="submission" date="2019-02" db="EMBL/GenBank/DDBJ databases">
        <title>Deep-cultivation of Planctomycetes and their phenomic and genomic characterization uncovers novel biology.</title>
        <authorList>
            <person name="Wiegand S."/>
            <person name="Jogler M."/>
            <person name="Boedeker C."/>
            <person name="Pinto D."/>
            <person name="Vollmers J."/>
            <person name="Rivas-Marin E."/>
            <person name="Kohn T."/>
            <person name="Peeters S.H."/>
            <person name="Heuer A."/>
            <person name="Rast P."/>
            <person name="Oberbeckmann S."/>
            <person name="Bunk B."/>
            <person name="Jeske O."/>
            <person name="Meyerdierks A."/>
            <person name="Storesund J.E."/>
            <person name="Kallscheuer N."/>
            <person name="Luecker S."/>
            <person name="Lage O.M."/>
            <person name="Pohl T."/>
            <person name="Merkel B.J."/>
            <person name="Hornburger P."/>
            <person name="Mueller R.-W."/>
            <person name="Bruemmer F."/>
            <person name="Labrenz M."/>
            <person name="Spormann A.M."/>
            <person name="Op den Camp H."/>
            <person name="Overmann J."/>
            <person name="Amann R."/>
            <person name="Jetten M.S.M."/>
            <person name="Mascher T."/>
            <person name="Medema M.H."/>
            <person name="Devos D.P."/>
            <person name="Kaster A.-K."/>
            <person name="Ovreas L."/>
            <person name="Rohde M."/>
            <person name="Galperin M.Y."/>
            <person name="Jogler C."/>
        </authorList>
    </citation>
    <scope>NUCLEOTIDE SEQUENCE [LARGE SCALE GENOMIC DNA]</scope>
    <source>
        <strain evidence="3 4">V22</strain>
    </source>
</reference>
<dbReference type="OrthoDB" id="255848at2"/>
<gene>
    <name evidence="3" type="primary">xcpT_21</name>
    <name evidence="3" type="ORF">V22_21780</name>
</gene>
<keyword evidence="4" id="KW-1185">Reference proteome</keyword>
<dbReference type="InterPro" id="IPR027558">
    <property type="entry name" value="Pre_pil_HX9DG_C"/>
</dbReference>
<dbReference type="PANTHER" id="PTHR30093">
    <property type="entry name" value="GENERAL SECRETION PATHWAY PROTEIN G"/>
    <property type="match status" value="1"/>
</dbReference>
<dbReference type="PROSITE" id="PS00409">
    <property type="entry name" value="PROKAR_NTER_METHYL"/>
    <property type="match status" value="1"/>
</dbReference>
<evidence type="ECO:0000313" key="3">
    <source>
        <dbReference type="EMBL" id="QDT64933.1"/>
    </source>
</evidence>
<dbReference type="SUPFAM" id="SSF54523">
    <property type="entry name" value="Pili subunits"/>
    <property type="match status" value="1"/>
</dbReference>
<dbReference type="AlphaFoldDB" id="A0A517T990"/>
<accession>A0A517T990</accession>
<keyword evidence="1" id="KW-1133">Transmembrane helix</keyword>